<dbReference type="HOGENOM" id="CLU_055232_2_1_1"/>
<dbReference type="GO" id="GO:0031032">
    <property type="term" value="P:actomyosin structure organization"/>
    <property type="evidence" value="ECO:0007669"/>
    <property type="project" value="InterPro"/>
</dbReference>
<sequence>MSQQNTELKQWIECITQETIHDDLEESLRDGIVLCKLMNKLQPGSCGYSDKKSAFLQRENIFAFIQAAKRIGVEDYEIFDINDLYEGSNFNQVRICLYALCRCLRKVGEFKGPLIGPKMAEKQKIEFTPAQLNKSRTAASPYVSNNATIPKGTFSYAARRQICPQNKENINERNDN</sequence>
<dbReference type="VEuPathDB" id="MicrosporidiaDB:VCUG_00749"/>
<proteinExistence type="predicted"/>
<protein>
    <recommendedName>
        <fullName evidence="1">Calponin-homology (CH) domain-containing protein</fullName>
    </recommendedName>
</protein>
<dbReference type="PRINTS" id="PR00889">
    <property type="entry name" value="CALPONIN"/>
</dbReference>
<gene>
    <name evidence="2" type="ORF">VCUG_00749</name>
</gene>
<dbReference type="PROSITE" id="PS50021">
    <property type="entry name" value="CH"/>
    <property type="match status" value="1"/>
</dbReference>
<accession>L2GWX4</accession>
<dbReference type="STRING" id="948595.L2GWX4"/>
<dbReference type="AlphaFoldDB" id="L2GWX4"/>
<organism evidence="2 3">
    <name type="scientific">Vavraia culicis (isolate floridensis)</name>
    <name type="common">Microsporidian parasite</name>
    <dbReference type="NCBI Taxonomy" id="948595"/>
    <lineage>
        <taxon>Eukaryota</taxon>
        <taxon>Fungi</taxon>
        <taxon>Fungi incertae sedis</taxon>
        <taxon>Microsporidia</taxon>
        <taxon>Pleistophoridae</taxon>
        <taxon>Vavraia</taxon>
    </lineage>
</organism>
<dbReference type="Gene3D" id="1.10.418.10">
    <property type="entry name" value="Calponin-like domain"/>
    <property type="match status" value="1"/>
</dbReference>
<dbReference type="Pfam" id="PF00307">
    <property type="entry name" value="CH"/>
    <property type="match status" value="1"/>
</dbReference>
<reference evidence="3" key="1">
    <citation type="submission" date="2011-03" db="EMBL/GenBank/DDBJ databases">
        <title>The genome sequence of Vavraia culicis strain floridensis.</title>
        <authorList>
            <consortium name="The Broad Institute Genome Sequencing Platform"/>
            <person name="Cuomo C."/>
            <person name="Becnel J."/>
            <person name="Sanscrainte N."/>
            <person name="Young S.K."/>
            <person name="Zeng Q."/>
            <person name="Gargeya S."/>
            <person name="Fitzgerald M."/>
            <person name="Haas B."/>
            <person name="Abouelleil A."/>
            <person name="Alvarado L."/>
            <person name="Arachchi H.M."/>
            <person name="Berlin A."/>
            <person name="Chapman S.B."/>
            <person name="Gearin G."/>
            <person name="Goldberg J."/>
            <person name="Griggs A."/>
            <person name="Gujja S."/>
            <person name="Hansen M."/>
            <person name="Heiman D."/>
            <person name="Howarth C."/>
            <person name="Larimer J."/>
            <person name="Lui A."/>
            <person name="MacDonald P.J.P."/>
            <person name="McCowen C."/>
            <person name="Montmayeur A."/>
            <person name="Murphy C."/>
            <person name="Neiman D."/>
            <person name="Pearson M."/>
            <person name="Priest M."/>
            <person name="Roberts A."/>
            <person name="Saif S."/>
            <person name="Shea T."/>
            <person name="Sisk P."/>
            <person name="Stolte C."/>
            <person name="Sykes S."/>
            <person name="Wortman J."/>
            <person name="Nusbaum C."/>
            <person name="Birren B."/>
        </authorList>
    </citation>
    <scope>NUCLEOTIDE SEQUENCE [LARGE SCALE GENOMIC DNA]</scope>
    <source>
        <strain evidence="3">floridensis</strain>
    </source>
</reference>
<dbReference type="InterPro" id="IPR050606">
    <property type="entry name" value="Calponin-like"/>
</dbReference>
<dbReference type="RefSeq" id="XP_008073771.1">
    <property type="nucleotide sequence ID" value="XM_008075580.1"/>
</dbReference>
<dbReference type="InterPro" id="IPR001997">
    <property type="entry name" value="Calponin/LIMCH1"/>
</dbReference>
<dbReference type="GO" id="GO:0051015">
    <property type="term" value="F:actin filament binding"/>
    <property type="evidence" value="ECO:0007669"/>
    <property type="project" value="TreeGrafter"/>
</dbReference>
<name>L2GWX4_VAVCU</name>
<evidence type="ECO:0000259" key="1">
    <source>
        <dbReference type="PROSITE" id="PS50021"/>
    </source>
</evidence>
<dbReference type="InterPro" id="IPR001715">
    <property type="entry name" value="CH_dom"/>
</dbReference>
<keyword evidence="3" id="KW-1185">Reference proteome</keyword>
<feature type="domain" description="Calponin-homology (CH)" evidence="1">
    <location>
        <begin position="2"/>
        <end position="104"/>
    </location>
</feature>
<dbReference type="PANTHER" id="PTHR47385">
    <property type="entry name" value="CALPONIN"/>
    <property type="match status" value="1"/>
</dbReference>
<dbReference type="FunCoup" id="L2GWX4">
    <property type="interactions" value="7"/>
</dbReference>
<dbReference type="InParanoid" id="L2GWX4"/>
<dbReference type="EMBL" id="GL877412">
    <property type="protein sequence ID" value="ELA47788.1"/>
    <property type="molecule type" value="Genomic_DNA"/>
</dbReference>
<dbReference type="GO" id="GO:0015629">
    <property type="term" value="C:actin cytoskeleton"/>
    <property type="evidence" value="ECO:0007669"/>
    <property type="project" value="TreeGrafter"/>
</dbReference>
<dbReference type="SUPFAM" id="SSF47576">
    <property type="entry name" value="Calponin-homology domain, CH-domain"/>
    <property type="match status" value="1"/>
</dbReference>
<dbReference type="InterPro" id="IPR036872">
    <property type="entry name" value="CH_dom_sf"/>
</dbReference>
<evidence type="ECO:0000313" key="2">
    <source>
        <dbReference type="EMBL" id="ELA47788.1"/>
    </source>
</evidence>
<dbReference type="OrthoDB" id="21595at2759"/>
<dbReference type="OMA" id="WIKTITG"/>
<dbReference type="GeneID" id="19878634"/>
<dbReference type="InterPro" id="IPR003096">
    <property type="entry name" value="SM22_calponin"/>
</dbReference>
<evidence type="ECO:0000313" key="3">
    <source>
        <dbReference type="Proteomes" id="UP000011081"/>
    </source>
</evidence>
<dbReference type="Proteomes" id="UP000011081">
    <property type="component" value="Unassembled WGS sequence"/>
</dbReference>
<dbReference type="SMART" id="SM00033">
    <property type="entry name" value="CH"/>
    <property type="match status" value="1"/>
</dbReference>
<dbReference type="PRINTS" id="PR00888">
    <property type="entry name" value="SM22CALPONIN"/>
</dbReference>
<dbReference type="GO" id="GO:0007015">
    <property type="term" value="P:actin filament organization"/>
    <property type="evidence" value="ECO:0007669"/>
    <property type="project" value="TreeGrafter"/>
</dbReference>
<dbReference type="PANTHER" id="PTHR47385:SF14">
    <property type="entry name" value="TRANSGELIN"/>
    <property type="match status" value="1"/>
</dbReference>